<dbReference type="SMART" id="SM00321">
    <property type="entry name" value="WSC"/>
    <property type="match status" value="4"/>
</dbReference>
<dbReference type="Pfam" id="PF01822">
    <property type="entry name" value="WSC"/>
    <property type="match status" value="4"/>
</dbReference>
<evidence type="ECO:0000313" key="4">
    <source>
        <dbReference type="Proteomes" id="UP000789706"/>
    </source>
</evidence>
<dbReference type="EMBL" id="CAJVPK010001222">
    <property type="protein sequence ID" value="CAG8577364.1"/>
    <property type="molecule type" value="Genomic_DNA"/>
</dbReference>
<evidence type="ECO:0000256" key="1">
    <source>
        <dbReference type="ARBA" id="ARBA00022737"/>
    </source>
</evidence>
<dbReference type="OrthoDB" id="2384258at2759"/>
<proteinExistence type="predicted"/>
<dbReference type="PANTHER" id="PTHR45964">
    <property type="entry name" value="WSCD FAMILY MEMBER CG9164"/>
    <property type="match status" value="1"/>
</dbReference>
<gene>
    <name evidence="3" type="ORF">DEBURN_LOCUS8396</name>
</gene>
<name>A0A9N9BUV9_9GLOM</name>
<evidence type="ECO:0000259" key="2">
    <source>
        <dbReference type="PROSITE" id="PS51212"/>
    </source>
</evidence>
<reference evidence="3" key="1">
    <citation type="submission" date="2021-06" db="EMBL/GenBank/DDBJ databases">
        <authorList>
            <person name="Kallberg Y."/>
            <person name="Tangrot J."/>
            <person name="Rosling A."/>
        </authorList>
    </citation>
    <scope>NUCLEOTIDE SEQUENCE</scope>
    <source>
        <strain evidence="3">AZ414A</strain>
    </source>
</reference>
<comment type="caution">
    <text evidence="3">The sequence shown here is derived from an EMBL/GenBank/DDBJ whole genome shotgun (WGS) entry which is preliminary data.</text>
</comment>
<feature type="domain" description="WSC" evidence="2">
    <location>
        <begin position="50"/>
        <end position="172"/>
    </location>
</feature>
<accession>A0A9N9BUV9</accession>
<keyword evidence="4" id="KW-1185">Reference proteome</keyword>
<feature type="domain" description="WSC" evidence="2">
    <location>
        <begin position="206"/>
        <end position="303"/>
    </location>
</feature>
<dbReference type="AlphaFoldDB" id="A0A9N9BUV9"/>
<feature type="domain" description="WSC" evidence="2">
    <location>
        <begin position="368"/>
        <end position="490"/>
    </location>
</feature>
<dbReference type="InterPro" id="IPR002889">
    <property type="entry name" value="WSC_carb-bd"/>
</dbReference>
<sequence length="687" mass="75563">MFFNNLHNNGKSVFTSNSEQSLKPKKESHVSARVGAEFCLKTQIQRGAPYGSLKGCYELKGNSNETFFGLSLLNRPGLSFSNPYKDEFTDEDLYPALMDPISCTIHCGDFFFKYAALKNGNECYCGNDTIESSYNQINNTFCNKTCVGCLDYNCTSNDKCGGETVYTVYDVKIPDNKVPTDGGNINIEEKLDIISNVKNSSNPRYEPRFLNCIKDSSDCYKRILNSTEVYETGVDTIDKCIKYCNSKGIFGYAGLEAGNQCFCGNDFTSKDINLDLEHCSCSCVGNRSQICGGFFALSVYNASKVDIKNEGDNSTGLSKKNKIIVIAVGLFVGLIVIGVDSFDMNRIPIDGNGKEYCLKTQIQRGVPYGTLKGCYELKEDSNETFNGLSLLNRPGLSFSNPYKDEFTDEDLYPALMDPISCTIHCGDYFFKYAALKNGNECYCGNDTIESSYNQINNTFCNKTCVGCLDYNCTTNDKCGGETVYTVYDVKISDNKVPSNGGNINIEEKLDIISNLKNSSNLRYEPRFLACIKDSPLCFKRILNSTEVHETGVEVDTIDKCIKYCNSKGIFGYAGLEAGSQCFCGNDFTSKDINLGPEHCSSSCVGNRSQICGGFFALSVYDASKVEGDGLSTAQIIGISIGTSVGEISERAEISKCYTYKNVEDSSVKGSLSFGIPGVCDEDIFLKF</sequence>
<keyword evidence="1" id="KW-0677">Repeat</keyword>
<dbReference type="Proteomes" id="UP000789706">
    <property type="component" value="Unassembled WGS sequence"/>
</dbReference>
<evidence type="ECO:0000313" key="3">
    <source>
        <dbReference type="EMBL" id="CAG8577364.1"/>
    </source>
</evidence>
<dbReference type="PROSITE" id="PS51212">
    <property type="entry name" value="WSC"/>
    <property type="match status" value="4"/>
</dbReference>
<dbReference type="PANTHER" id="PTHR45964:SF9">
    <property type="entry name" value="SULFOTRANSFERASE"/>
    <property type="match status" value="1"/>
</dbReference>
<dbReference type="InterPro" id="IPR051589">
    <property type="entry name" value="Sialate-O-sulfotransferase"/>
</dbReference>
<protein>
    <submittedName>
        <fullName evidence="3">3658_t:CDS:1</fullName>
    </submittedName>
</protein>
<feature type="domain" description="WSC" evidence="2">
    <location>
        <begin position="524"/>
        <end position="623"/>
    </location>
</feature>
<organism evidence="3 4">
    <name type="scientific">Diversispora eburnea</name>
    <dbReference type="NCBI Taxonomy" id="1213867"/>
    <lineage>
        <taxon>Eukaryota</taxon>
        <taxon>Fungi</taxon>
        <taxon>Fungi incertae sedis</taxon>
        <taxon>Mucoromycota</taxon>
        <taxon>Glomeromycotina</taxon>
        <taxon>Glomeromycetes</taxon>
        <taxon>Diversisporales</taxon>
        <taxon>Diversisporaceae</taxon>
        <taxon>Diversispora</taxon>
    </lineage>
</organism>